<dbReference type="InParanoid" id="A0A340XYF1"/>
<dbReference type="GeneID" id="103089828"/>
<dbReference type="GO" id="GO:2000042">
    <property type="term" value="P:negative regulation of double-strand break repair via homologous recombination"/>
    <property type="evidence" value="ECO:0007669"/>
    <property type="project" value="TreeGrafter"/>
</dbReference>
<dbReference type="CTD" id="2187"/>
<organism evidence="2 3">
    <name type="scientific">Lipotes vexillifer</name>
    <name type="common">Yangtze river dolphin</name>
    <dbReference type="NCBI Taxonomy" id="118797"/>
    <lineage>
        <taxon>Eukaryota</taxon>
        <taxon>Metazoa</taxon>
        <taxon>Chordata</taxon>
        <taxon>Craniata</taxon>
        <taxon>Vertebrata</taxon>
        <taxon>Euteleostomi</taxon>
        <taxon>Mammalia</taxon>
        <taxon>Eutheria</taxon>
        <taxon>Laurasiatheria</taxon>
        <taxon>Artiodactyla</taxon>
        <taxon>Whippomorpha</taxon>
        <taxon>Cetacea</taxon>
        <taxon>Odontoceti</taxon>
        <taxon>Lipotidae</taxon>
        <taxon>Lipotes</taxon>
    </lineage>
</organism>
<evidence type="ECO:0000256" key="1">
    <source>
        <dbReference type="SAM" id="MobiDB-lite"/>
    </source>
</evidence>
<dbReference type="GO" id="GO:0036297">
    <property type="term" value="P:interstrand cross-link repair"/>
    <property type="evidence" value="ECO:0007669"/>
    <property type="project" value="InterPro"/>
</dbReference>
<dbReference type="STRING" id="118797.A0A340XYF1"/>
<dbReference type="GO" id="GO:0043240">
    <property type="term" value="C:Fanconi anaemia nuclear complex"/>
    <property type="evidence" value="ECO:0007669"/>
    <property type="project" value="InterPro"/>
</dbReference>
<feature type="compositionally biased region" description="Pro residues" evidence="1">
    <location>
        <begin position="81"/>
        <end position="96"/>
    </location>
</feature>
<reference evidence="3" key="1">
    <citation type="submission" date="2025-08" db="UniProtKB">
        <authorList>
            <consortium name="RefSeq"/>
        </authorList>
    </citation>
    <scope>IDENTIFICATION</scope>
</reference>
<evidence type="ECO:0000313" key="2">
    <source>
        <dbReference type="Proteomes" id="UP000265300"/>
    </source>
</evidence>
<sequence>MVAVADVTAAAVATSTTAVRLSHHRASRPGRKKGRAGGGGGRVITEGGQQRRRTAQSGAAAWEWRRDQALNLASHSLLARAPPPKVSCTADPPPPTGGSRALPSSSSALASSSCFSLSQHSPEASPPQPPLATRFWPLGRLRLLCAGRSLRPGPPKMQRAGGSKQTMSSNEQERLFCYNGEVLVFRLSKGNFVDEGPTKTTVLHVRRMVFDRGTGVFVQKSTGFFSIKEEYSHLRIMGCDCVSDFRTGINLPYIMIQCIKKSNVFRYFLLFLHSTNKFERRLSFRLHCELKDGIRVLNGPLVLWRHVQTFFYISSQTGKVVTMSIKFSSIEWAGEIENVGMVLLGRKRCNLSEEGCTPQPSKSDYATWNTQFCVYSLKREEVINDTYIIPPVYTSVITCVHVCATEIVNNRLRMSLIALTQKNQLISFQNGTPKSVCQLPFGDPCAVQLMDSGGGDLLFVISFRASDACAVWEKNFQLAAKWEKVSSVLIDDFLGTGTEQVLLLFKDPLNSDCLSSFKITDLDNLNYSSETLDYNEDDLFDGKENYLVVPPLERRLKVGLVSVQELQQHLLLKEKIISKSYKALMNLFQGKDDSTSSAEEKECLVTLCGEEENPVYTFDEKLSDKFQDSEQLVEKIWYRVIEDSLVVGVKTTSSLKVSLNHVTLSLSMDQAPNSSFLLIQCQSRVIKLSRKSSPVPGSVPYEIGSEVKKIKLSVDSEEEEEKEESIVFVQPSEKEYVQMITAVTSLSPLLAFSNFCCIVLLQIRERENGNHSAARYVQCGRILLSLEDLSSGKYLLTFPKKKPIEHTEDLFALLAAWQRACFQIISPSYALTSMKVWLLEHMECEVIKEFPEICFCKRPGSFYGTLFNWKQRTPFEGILIVYSRNQAVLFQCLHNLSSVLPINSFFKYLKLGSEDFLIGHLGLALEKELVTLGSFSSALVKVESNLVQSCEASKEKTSGDVAALSDIEESIHAYRKELQREKKQKLGTNLKVSGALYREMTLKLAEVQLKSDLAAQKVTDL</sequence>
<dbReference type="PANTHER" id="PTHR28450:SF1">
    <property type="entry name" value="FANCONI ANEMIA GROUP B PROTEIN"/>
    <property type="match status" value="1"/>
</dbReference>
<feature type="region of interest" description="Disordered" evidence="1">
    <location>
        <begin position="18"/>
        <end position="52"/>
    </location>
</feature>
<dbReference type="KEGG" id="lve:103089828"/>
<dbReference type="GO" id="GO:1990414">
    <property type="term" value="P:replication-born double-strand break repair via sister chromatid exchange"/>
    <property type="evidence" value="ECO:0007669"/>
    <property type="project" value="TreeGrafter"/>
</dbReference>
<proteinExistence type="predicted"/>
<keyword evidence="2" id="KW-1185">Reference proteome</keyword>
<gene>
    <name evidence="3" type="primary">FANCB</name>
</gene>
<dbReference type="InterPro" id="IPR033333">
    <property type="entry name" value="FANCB"/>
</dbReference>
<protein>
    <submittedName>
        <fullName evidence="3">Fanconi anemia group B protein</fullName>
    </submittedName>
</protein>
<evidence type="ECO:0000313" key="3">
    <source>
        <dbReference type="RefSeq" id="XP_007466401.1"/>
    </source>
</evidence>
<accession>A0A340XYF1</accession>
<name>A0A340XYF1_LIPVE</name>
<dbReference type="GO" id="GO:1905168">
    <property type="term" value="P:positive regulation of double-strand break repair via homologous recombination"/>
    <property type="evidence" value="ECO:0007669"/>
    <property type="project" value="TreeGrafter"/>
</dbReference>
<dbReference type="RefSeq" id="XP_007466401.1">
    <property type="nucleotide sequence ID" value="XM_007466339.1"/>
</dbReference>
<dbReference type="AlphaFoldDB" id="A0A340XYF1"/>
<dbReference type="FunCoup" id="A0A340XYF1">
    <property type="interactions" value="858"/>
</dbReference>
<feature type="region of interest" description="Disordered" evidence="1">
    <location>
        <begin position="81"/>
        <end position="105"/>
    </location>
</feature>
<feature type="compositionally biased region" description="Basic residues" evidence="1">
    <location>
        <begin position="21"/>
        <end position="35"/>
    </location>
</feature>
<dbReference type="OrthoDB" id="1917888at2759"/>
<dbReference type="PANTHER" id="PTHR28450">
    <property type="entry name" value="FANCONI ANEMIA GROUP B PROTEIN"/>
    <property type="match status" value="1"/>
</dbReference>
<feature type="region of interest" description="Disordered" evidence="1">
    <location>
        <begin position="113"/>
        <end position="132"/>
    </location>
</feature>
<dbReference type="Proteomes" id="UP000265300">
    <property type="component" value="Unplaced"/>
</dbReference>